<keyword evidence="1" id="KW-0732">Signal</keyword>
<accession>A0A7W5C9I1</accession>
<organism evidence="4 5">
    <name type="scientific">Paenibacillus endophyticus</name>
    <dbReference type="NCBI Taxonomy" id="1294268"/>
    <lineage>
        <taxon>Bacteria</taxon>
        <taxon>Bacillati</taxon>
        <taxon>Bacillota</taxon>
        <taxon>Bacilli</taxon>
        <taxon>Bacillales</taxon>
        <taxon>Paenibacillaceae</taxon>
        <taxon>Paenibacillus</taxon>
    </lineage>
</organism>
<keyword evidence="5" id="KW-1185">Reference proteome</keyword>
<dbReference type="AlphaFoldDB" id="A0A7W5C9I1"/>
<evidence type="ECO:0000313" key="4">
    <source>
        <dbReference type="EMBL" id="MBB3153636.1"/>
    </source>
</evidence>
<dbReference type="InterPro" id="IPR008963">
    <property type="entry name" value="Purple_acid_Pase-like_N"/>
</dbReference>
<dbReference type="RefSeq" id="WP_183565604.1">
    <property type="nucleotide sequence ID" value="NZ_CBCSLB010000010.1"/>
</dbReference>
<dbReference type="GO" id="GO:0003993">
    <property type="term" value="F:acid phosphatase activity"/>
    <property type="evidence" value="ECO:0007669"/>
    <property type="project" value="InterPro"/>
</dbReference>
<evidence type="ECO:0000256" key="1">
    <source>
        <dbReference type="ARBA" id="ARBA00022729"/>
    </source>
</evidence>
<dbReference type="Proteomes" id="UP000518605">
    <property type="component" value="Unassembled WGS sequence"/>
</dbReference>
<dbReference type="InterPro" id="IPR004843">
    <property type="entry name" value="Calcineurin-like_PHP"/>
</dbReference>
<dbReference type="InterPro" id="IPR039331">
    <property type="entry name" value="PAPs-like"/>
</dbReference>
<dbReference type="Gene3D" id="2.60.40.380">
    <property type="entry name" value="Purple acid phosphatase-like, N-terminal"/>
    <property type="match status" value="1"/>
</dbReference>
<dbReference type="Pfam" id="PF00149">
    <property type="entry name" value="Metallophos"/>
    <property type="match status" value="1"/>
</dbReference>
<dbReference type="SUPFAM" id="SSF49363">
    <property type="entry name" value="Purple acid phosphatase, N-terminal domain"/>
    <property type="match status" value="1"/>
</dbReference>
<evidence type="ECO:0000259" key="3">
    <source>
        <dbReference type="PROSITE" id="PS51272"/>
    </source>
</evidence>
<feature type="domain" description="SLH" evidence="3">
    <location>
        <begin position="881"/>
        <end position="939"/>
    </location>
</feature>
<name>A0A7W5C9I1_9BACL</name>
<dbReference type="InterPro" id="IPR015914">
    <property type="entry name" value="PAPs_N"/>
</dbReference>
<dbReference type="GO" id="GO:0046872">
    <property type="term" value="F:metal ion binding"/>
    <property type="evidence" value="ECO:0007669"/>
    <property type="project" value="InterPro"/>
</dbReference>
<dbReference type="InterPro" id="IPR001119">
    <property type="entry name" value="SLH_dom"/>
</dbReference>
<dbReference type="Gene3D" id="3.60.21.10">
    <property type="match status" value="1"/>
</dbReference>
<dbReference type="Pfam" id="PF00395">
    <property type="entry name" value="SLH"/>
    <property type="match status" value="3"/>
</dbReference>
<dbReference type="PANTHER" id="PTHR22953:SF153">
    <property type="entry name" value="PURPLE ACID PHOSPHATASE"/>
    <property type="match status" value="1"/>
</dbReference>
<evidence type="ECO:0000313" key="5">
    <source>
        <dbReference type="Proteomes" id="UP000518605"/>
    </source>
</evidence>
<dbReference type="SUPFAM" id="SSF56300">
    <property type="entry name" value="Metallo-dependent phosphatases"/>
    <property type="match status" value="1"/>
</dbReference>
<evidence type="ECO:0000256" key="2">
    <source>
        <dbReference type="SAM" id="MobiDB-lite"/>
    </source>
</evidence>
<proteinExistence type="predicted"/>
<sequence length="1005" mass="109328">MKDKLNGKWRVLSLIVGVCTVLFTVGIFNVSAASNIIKGPYLLFEGSNTAMSVLWQTSEDQSNVLKWGTEPTLTVTSSTYEATVGTYGDDNQHMFNITGLQPQTKYYYEVDGEAGSFVTAPADDATSVKFLSYGDSRTQPNYQDQVATLARQAYEADPAYQTLLLNSGDIASSDSESNWTAQHFVPKSAYPNLHTLLTEVPMVGARGNHEGVGSVYEKYYPYPYVEDFYWSFDYGPIHIAVVDEYTDFKPGSAQYNWLENDLASTKKSWKIVMGHQPAWGAGTHGNNTDLQEYIHPLLKQFGVPLYLNGHNHNYARAEFEGVEYITSGGGGAPSYDVDPTWPNIVKADKSYFLTEFDVEGDQMVVTSRRIDGTVIETITVNNAQVQLDISELTLTPDKDTLQMDSPDSSIKLGLSAMNSHNANVDLSGANVKYYTDKPDMLSIAADGTVTAKNKPVFNESAQVWAQIYDGSKLVTSNKVTIHLENPDGLAEATLTSDVNSVSSNSKAQLSLSLKDNLGVDMDLSSATIQYKTSIDDILKVSASGIVTMQNQPLRTMSVNIWAEVTVQGISIDSSKVSIIVGPPLNGESHVLVSPIKGQYDDTEELADGTLDLESSDLEIVTEESNQQILLRFAELAIPQGAKILDAYIQFSVDEPDKNVDPFDVNIYAEDVANSELQNPPNVSSRMKTKNFVNWKDAPAWTVEHEAGPDQQTPNVAILVQEIANKDGWKEGNTLGFILTGQGTRTAESFEGAGDNEDQIPQLHVIYTTAASVPTQPGNGDGNPTQPGNGNGNPTQPGNGNGNPTPPVNGGSEPVIPVNPFTDVNSQYDWANDAIAVLAKQGIINGTSATTFEPGKRITRADFMEMLVRMLDLKADVTSNFSDVSANDYYYKALNIVKALGIANGTGDNKFNPRDFISRQDMMVLISRAMEVTNKLDLSGMPADLNGFKDKLSIAPYAIDAAAEMVKAGIIQGNGSALNPKGQATRAETAQMIYRLYLMLQKNGSL</sequence>
<comment type="caution">
    <text evidence="4">The sequence shown here is derived from an EMBL/GenBank/DDBJ whole genome shotgun (WGS) entry which is preliminary data.</text>
</comment>
<dbReference type="EMBL" id="JACHXW010000011">
    <property type="protein sequence ID" value="MBB3153636.1"/>
    <property type="molecule type" value="Genomic_DNA"/>
</dbReference>
<dbReference type="InterPro" id="IPR029052">
    <property type="entry name" value="Metallo-depent_PP-like"/>
</dbReference>
<protein>
    <recommendedName>
        <fullName evidence="3">SLH domain-containing protein</fullName>
    </recommendedName>
</protein>
<feature type="domain" description="SLH" evidence="3">
    <location>
        <begin position="817"/>
        <end position="880"/>
    </location>
</feature>
<feature type="region of interest" description="Disordered" evidence="2">
    <location>
        <begin position="771"/>
        <end position="815"/>
    </location>
</feature>
<dbReference type="Pfam" id="PF16656">
    <property type="entry name" value="Pur_ac_phosph_N"/>
    <property type="match status" value="1"/>
</dbReference>
<dbReference type="PANTHER" id="PTHR22953">
    <property type="entry name" value="ACID PHOSPHATASE RELATED"/>
    <property type="match status" value="1"/>
</dbReference>
<feature type="domain" description="SLH" evidence="3">
    <location>
        <begin position="944"/>
        <end position="1005"/>
    </location>
</feature>
<dbReference type="PROSITE" id="PS51272">
    <property type="entry name" value="SLH"/>
    <property type="match status" value="3"/>
</dbReference>
<feature type="compositionally biased region" description="Low complexity" evidence="2">
    <location>
        <begin position="775"/>
        <end position="797"/>
    </location>
</feature>
<reference evidence="4 5" key="1">
    <citation type="submission" date="2020-08" db="EMBL/GenBank/DDBJ databases">
        <title>Genomic Encyclopedia of Type Strains, Phase III (KMG-III): the genomes of soil and plant-associated and newly described type strains.</title>
        <authorList>
            <person name="Whitman W."/>
        </authorList>
    </citation>
    <scope>NUCLEOTIDE SEQUENCE [LARGE SCALE GENOMIC DNA]</scope>
    <source>
        <strain evidence="4 5">CECT 8234</strain>
    </source>
</reference>
<gene>
    <name evidence="4" type="ORF">FHS16_003711</name>
</gene>